<accession>A0AAW8J7C3</accession>
<dbReference type="InterPro" id="IPR025538">
    <property type="entry name" value="DUF4424"/>
</dbReference>
<protein>
    <submittedName>
        <fullName evidence="2">DUF4424 family protein</fullName>
    </submittedName>
</protein>
<dbReference type="Pfam" id="PF14415">
    <property type="entry name" value="DUF4424"/>
    <property type="match status" value="1"/>
</dbReference>
<evidence type="ECO:0000313" key="2">
    <source>
        <dbReference type="EMBL" id="MDQ8936016.1"/>
    </source>
</evidence>
<dbReference type="Gene3D" id="2.60.40.3680">
    <property type="match status" value="1"/>
</dbReference>
<proteinExistence type="predicted"/>
<comment type="caution">
    <text evidence="2">The sequence shown here is derived from an EMBL/GenBank/DDBJ whole genome shotgun (WGS) entry which is preliminary data.</text>
</comment>
<name>A0AAW8J7C3_9GAMM</name>
<dbReference type="EMBL" id="JAVIDL010000016">
    <property type="protein sequence ID" value="MDQ8936016.1"/>
    <property type="molecule type" value="Genomic_DNA"/>
</dbReference>
<dbReference type="AlphaFoldDB" id="A0AAW8J7C3"/>
<dbReference type="RefSeq" id="WP_308981508.1">
    <property type="nucleotide sequence ID" value="NZ_JAVIDL010000016.1"/>
</dbReference>
<reference evidence="2" key="1">
    <citation type="submission" date="2023-08" db="EMBL/GenBank/DDBJ databases">
        <title>Emergence of clinically-relevant ST2 carbapenem-resistant Acinetobacter baumannii strains in hospital sewages in Zhejiang, East of China.</title>
        <authorList>
            <person name="Kaichao C."/>
            <person name="Zhang R."/>
        </authorList>
    </citation>
    <scope>NUCLEOTIDE SEQUENCE</scope>
    <source>
        <strain evidence="2">M-RB-37</strain>
    </source>
</reference>
<evidence type="ECO:0000313" key="3">
    <source>
        <dbReference type="Proteomes" id="UP001243844"/>
    </source>
</evidence>
<evidence type="ECO:0000259" key="1">
    <source>
        <dbReference type="Pfam" id="PF14415"/>
    </source>
</evidence>
<gene>
    <name evidence="2" type="ORF">RFH47_09770</name>
</gene>
<sequence>MRLQTLFYGCVLLLGSTEIWANDSTGYVGTGGVTYKKNLDITMQSENLFISKQLIKVDYEFRNESKKDISETVLFPLPAIEAEMDGDFADTAKLIQSFKVKVNGQVLKPKMNVRAFMSEYPLPAQGEAVEKVHDVTAALIACGLTEQELMNPWYRQLDSHRISNKIKACQQPQIQKLLSMSGDEEVLWSAQIIYSWQQTFKANSITHVQHQYQPLLGGAVAWYDPEHENPFCMDASFQKSMKRLRAEQSGYYSLSYILTTGKNWANKIENFKLTVEKDPKELVSFCWDGPVKKISATQFQATMKNFVPQKELEVIFLQLQR</sequence>
<dbReference type="Proteomes" id="UP001243844">
    <property type="component" value="Unassembled WGS sequence"/>
</dbReference>
<feature type="domain" description="DUF4424" evidence="1">
    <location>
        <begin position="21"/>
        <end position="314"/>
    </location>
</feature>
<organism evidence="2 3">
    <name type="scientific">Acinetobacter rudis</name>
    <dbReference type="NCBI Taxonomy" id="632955"/>
    <lineage>
        <taxon>Bacteria</taxon>
        <taxon>Pseudomonadati</taxon>
        <taxon>Pseudomonadota</taxon>
        <taxon>Gammaproteobacteria</taxon>
        <taxon>Moraxellales</taxon>
        <taxon>Moraxellaceae</taxon>
        <taxon>Acinetobacter</taxon>
    </lineage>
</organism>